<evidence type="ECO:0008006" key="3">
    <source>
        <dbReference type="Google" id="ProtNLM"/>
    </source>
</evidence>
<dbReference type="InterPro" id="IPR003772">
    <property type="entry name" value="YceD"/>
</dbReference>
<keyword evidence="2" id="KW-1185">Reference proteome</keyword>
<dbReference type="AlphaFoldDB" id="A0A1H9YCF6"/>
<reference evidence="1 2" key="1">
    <citation type="submission" date="2016-10" db="EMBL/GenBank/DDBJ databases">
        <authorList>
            <person name="de Groot N.N."/>
        </authorList>
    </citation>
    <scope>NUCLEOTIDE SEQUENCE [LARGE SCALE GENOMIC DNA]</scope>
    <source>
        <strain evidence="1 2">DSM 18979</strain>
    </source>
</reference>
<dbReference type="EMBL" id="FOHU01000001">
    <property type="protein sequence ID" value="SES66557.1"/>
    <property type="molecule type" value="Genomic_DNA"/>
</dbReference>
<organism evidence="1 2">
    <name type="scientific">Natronincola peptidivorans</name>
    <dbReference type="NCBI Taxonomy" id="426128"/>
    <lineage>
        <taxon>Bacteria</taxon>
        <taxon>Bacillati</taxon>
        <taxon>Bacillota</taxon>
        <taxon>Clostridia</taxon>
        <taxon>Peptostreptococcales</taxon>
        <taxon>Natronincolaceae</taxon>
        <taxon>Natronincola</taxon>
    </lineage>
</organism>
<protein>
    <recommendedName>
        <fullName evidence="3">DUF177 domain-containing protein</fullName>
    </recommendedName>
</protein>
<evidence type="ECO:0000313" key="1">
    <source>
        <dbReference type="EMBL" id="SES66557.1"/>
    </source>
</evidence>
<sequence>MKFDLNTLKREEHNKVTLDFHVNLDSINYYGDIFKVKKPVKVLGELYSVGEKIFLTCRLETELEVTCGRCLNFFLHSLKTSINVELVEEEILIQEDDSDDIIVCNDNILDFDKIIKEQITTSIPMRVLCNEACKGLCKTCGLDLNSESCQCNMKNNDIDHDIDPRLAKLKELFQQD</sequence>
<name>A0A1H9YCF6_9FIRM</name>
<dbReference type="Proteomes" id="UP000199568">
    <property type="component" value="Unassembled WGS sequence"/>
</dbReference>
<dbReference type="PANTHER" id="PTHR34374">
    <property type="entry name" value="LARGE RIBOSOMAL RNA SUBUNIT ACCUMULATION PROTEIN YCED HOMOLOG 1, CHLOROPLASTIC"/>
    <property type="match status" value="1"/>
</dbReference>
<dbReference type="PANTHER" id="PTHR34374:SF1">
    <property type="entry name" value="LARGE RIBOSOMAL RNA SUBUNIT ACCUMULATION PROTEIN YCED HOMOLOG 1, CHLOROPLASTIC"/>
    <property type="match status" value="1"/>
</dbReference>
<dbReference type="RefSeq" id="WP_170834623.1">
    <property type="nucleotide sequence ID" value="NZ_FOHU01000001.1"/>
</dbReference>
<proteinExistence type="predicted"/>
<evidence type="ECO:0000313" key="2">
    <source>
        <dbReference type="Proteomes" id="UP000199568"/>
    </source>
</evidence>
<gene>
    <name evidence="1" type="ORF">SAMN05660297_00154</name>
</gene>
<dbReference type="Pfam" id="PF02620">
    <property type="entry name" value="YceD"/>
    <property type="match status" value="1"/>
</dbReference>
<accession>A0A1H9YCF6</accession>
<dbReference type="STRING" id="426128.SAMN05660297_00154"/>